<comment type="similarity">
    <text evidence="1">Belongs to the paxM FAD-dependent monooxygenase family.</text>
</comment>
<evidence type="ECO:0000256" key="6">
    <source>
        <dbReference type="SAM" id="MobiDB-lite"/>
    </source>
</evidence>
<dbReference type="GO" id="GO:0004497">
    <property type="term" value="F:monooxygenase activity"/>
    <property type="evidence" value="ECO:0007669"/>
    <property type="project" value="UniProtKB-KW"/>
</dbReference>
<name>A0A4Y7TUN2_COPMI</name>
<dbReference type="FunFam" id="3.50.50.60:FF:000115">
    <property type="entry name" value="Salicylate hydroxylase, putative"/>
    <property type="match status" value="1"/>
</dbReference>
<evidence type="ECO:0000256" key="5">
    <source>
        <dbReference type="ARBA" id="ARBA00023033"/>
    </source>
</evidence>
<feature type="domain" description="FAD-binding" evidence="7">
    <location>
        <begin position="79"/>
        <end position="427"/>
    </location>
</feature>
<dbReference type="PRINTS" id="PR00420">
    <property type="entry name" value="RNGMNOXGNASE"/>
</dbReference>
<sequence length="525" mass="57723">MKTTTAVLSSAIRWFQIRRSCEDKSAIPLPAPSSNTSREPLTDSGDESDSEKQSTLSCIPISPPTTNPFFPTNPSHILDVIIVGAGIGGLATAYLLGTAGHRVTILESATELSEVGAGIQLSPNATRLLSRWGLGDELERVAVAPQNISLRRYRDGDVVGWTPWGDSMDKQHGSPYYQVHRADLHQMLIQLLDSLPVTIQLNSKVIDVDPSTPLVTLASGESIRGDLVVGADGLRSTVRTVLAGREDKPEPTGDAAYRAMIPAEVVLADPDLRDLIENPALDIWMGPGRHIVGYWIRKQTMYNLVMVHPAREPDMYAAAKDADLNVMKADYGDFEPRVQKLLALAPSALVWPLMDRKPMENWVHPSGRVCLLGDACHPTLPYRAQGAAIALEDAAVLGNLLSRIQSKSQLPTLLKAYQDLRISRASATQLASRANQAIFHLADGPKQVKRDALMREAMESAVRELEGDHNVDDHLGCPNMWGDKQRNRDTFNYDADAEAEKWFEEHWPLGKCTDAAFYQRFITGV</sequence>
<keyword evidence="5" id="KW-0503">Monooxygenase</keyword>
<accession>A0A4Y7TUN2</accession>
<dbReference type="InterPro" id="IPR050493">
    <property type="entry name" value="FAD-dep_Monooxygenase_BioMet"/>
</dbReference>
<reference evidence="8 9" key="1">
    <citation type="journal article" date="2019" name="Nat. Ecol. Evol.">
        <title>Megaphylogeny resolves global patterns of mushroom evolution.</title>
        <authorList>
            <person name="Varga T."/>
            <person name="Krizsan K."/>
            <person name="Foldi C."/>
            <person name="Dima B."/>
            <person name="Sanchez-Garcia M."/>
            <person name="Sanchez-Ramirez S."/>
            <person name="Szollosi G.J."/>
            <person name="Szarkandi J.G."/>
            <person name="Papp V."/>
            <person name="Albert L."/>
            <person name="Andreopoulos W."/>
            <person name="Angelini C."/>
            <person name="Antonin V."/>
            <person name="Barry K.W."/>
            <person name="Bougher N.L."/>
            <person name="Buchanan P."/>
            <person name="Buyck B."/>
            <person name="Bense V."/>
            <person name="Catcheside P."/>
            <person name="Chovatia M."/>
            <person name="Cooper J."/>
            <person name="Damon W."/>
            <person name="Desjardin D."/>
            <person name="Finy P."/>
            <person name="Geml J."/>
            <person name="Haridas S."/>
            <person name="Hughes K."/>
            <person name="Justo A."/>
            <person name="Karasinski D."/>
            <person name="Kautmanova I."/>
            <person name="Kiss B."/>
            <person name="Kocsube S."/>
            <person name="Kotiranta H."/>
            <person name="LaButti K.M."/>
            <person name="Lechner B.E."/>
            <person name="Liimatainen K."/>
            <person name="Lipzen A."/>
            <person name="Lukacs Z."/>
            <person name="Mihaltcheva S."/>
            <person name="Morgado L.N."/>
            <person name="Niskanen T."/>
            <person name="Noordeloos M.E."/>
            <person name="Ohm R.A."/>
            <person name="Ortiz-Santana B."/>
            <person name="Ovrebo C."/>
            <person name="Racz N."/>
            <person name="Riley R."/>
            <person name="Savchenko A."/>
            <person name="Shiryaev A."/>
            <person name="Soop K."/>
            <person name="Spirin V."/>
            <person name="Szebenyi C."/>
            <person name="Tomsovsky M."/>
            <person name="Tulloss R.E."/>
            <person name="Uehling J."/>
            <person name="Grigoriev I.V."/>
            <person name="Vagvolgyi C."/>
            <person name="Papp T."/>
            <person name="Martin F.M."/>
            <person name="Miettinen O."/>
            <person name="Hibbett D.S."/>
            <person name="Nagy L.G."/>
        </authorList>
    </citation>
    <scope>NUCLEOTIDE SEQUENCE [LARGE SCALE GENOMIC DNA]</scope>
    <source>
        <strain evidence="8 9">FP101781</strain>
    </source>
</reference>
<dbReference type="InterPro" id="IPR036188">
    <property type="entry name" value="FAD/NAD-bd_sf"/>
</dbReference>
<dbReference type="GO" id="GO:0071949">
    <property type="term" value="F:FAD binding"/>
    <property type="evidence" value="ECO:0007669"/>
    <property type="project" value="InterPro"/>
</dbReference>
<dbReference type="Pfam" id="PF01494">
    <property type="entry name" value="FAD_binding_3"/>
    <property type="match status" value="1"/>
</dbReference>
<feature type="region of interest" description="Disordered" evidence="6">
    <location>
        <begin position="25"/>
        <end position="65"/>
    </location>
</feature>
<dbReference type="InterPro" id="IPR002938">
    <property type="entry name" value="FAD-bd"/>
</dbReference>
<dbReference type="Proteomes" id="UP000298030">
    <property type="component" value="Unassembled WGS sequence"/>
</dbReference>
<dbReference type="EMBL" id="QPFP01000003">
    <property type="protein sequence ID" value="TEB37887.1"/>
    <property type="molecule type" value="Genomic_DNA"/>
</dbReference>
<dbReference type="PANTHER" id="PTHR13789">
    <property type="entry name" value="MONOOXYGENASE"/>
    <property type="match status" value="1"/>
</dbReference>
<dbReference type="SUPFAM" id="SSF51905">
    <property type="entry name" value="FAD/NAD(P)-binding domain"/>
    <property type="match status" value="1"/>
</dbReference>
<evidence type="ECO:0000256" key="1">
    <source>
        <dbReference type="ARBA" id="ARBA00007992"/>
    </source>
</evidence>
<protein>
    <submittedName>
        <fullName evidence="8">FAD/NAD(P)-binding domain-containing protein</fullName>
    </submittedName>
</protein>
<dbReference type="Gene3D" id="3.50.50.60">
    <property type="entry name" value="FAD/NAD(P)-binding domain"/>
    <property type="match status" value="1"/>
</dbReference>
<keyword evidence="3" id="KW-0274">FAD</keyword>
<evidence type="ECO:0000313" key="8">
    <source>
        <dbReference type="EMBL" id="TEB37887.1"/>
    </source>
</evidence>
<evidence type="ECO:0000259" key="7">
    <source>
        <dbReference type="Pfam" id="PF01494"/>
    </source>
</evidence>
<dbReference type="STRING" id="71717.A0A4Y7TUN2"/>
<evidence type="ECO:0000313" key="9">
    <source>
        <dbReference type="Proteomes" id="UP000298030"/>
    </source>
</evidence>
<keyword evidence="2" id="KW-0285">Flavoprotein</keyword>
<dbReference type="AlphaFoldDB" id="A0A4Y7TUN2"/>
<comment type="caution">
    <text evidence="8">The sequence shown here is derived from an EMBL/GenBank/DDBJ whole genome shotgun (WGS) entry which is preliminary data.</text>
</comment>
<organism evidence="8 9">
    <name type="scientific">Coprinellus micaceus</name>
    <name type="common">Glistening ink-cap mushroom</name>
    <name type="synonym">Coprinus micaceus</name>
    <dbReference type="NCBI Taxonomy" id="71717"/>
    <lineage>
        <taxon>Eukaryota</taxon>
        <taxon>Fungi</taxon>
        <taxon>Dikarya</taxon>
        <taxon>Basidiomycota</taxon>
        <taxon>Agaricomycotina</taxon>
        <taxon>Agaricomycetes</taxon>
        <taxon>Agaricomycetidae</taxon>
        <taxon>Agaricales</taxon>
        <taxon>Agaricineae</taxon>
        <taxon>Psathyrellaceae</taxon>
        <taxon>Coprinellus</taxon>
    </lineage>
</organism>
<dbReference type="PANTHER" id="PTHR13789:SF147">
    <property type="entry name" value="PUTATIVE (AFU_ORTHOLOGUE AFUA_2G01950)-RELATED"/>
    <property type="match status" value="1"/>
</dbReference>
<evidence type="ECO:0000256" key="2">
    <source>
        <dbReference type="ARBA" id="ARBA00022630"/>
    </source>
</evidence>
<keyword evidence="4" id="KW-0560">Oxidoreductase</keyword>
<gene>
    <name evidence="8" type="ORF">FA13DRAFT_710070</name>
</gene>
<evidence type="ECO:0000256" key="3">
    <source>
        <dbReference type="ARBA" id="ARBA00022827"/>
    </source>
</evidence>
<dbReference type="SUPFAM" id="SSF54373">
    <property type="entry name" value="FAD-linked reductases, C-terminal domain"/>
    <property type="match status" value="1"/>
</dbReference>
<keyword evidence="9" id="KW-1185">Reference proteome</keyword>
<evidence type="ECO:0000256" key="4">
    <source>
        <dbReference type="ARBA" id="ARBA00023002"/>
    </source>
</evidence>
<dbReference type="OrthoDB" id="9993796at2759"/>
<proteinExistence type="inferred from homology"/>